<evidence type="ECO:0000256" key="3">
    <source>
        <dbReference type="ARBA" id="ARBA00022840"/>
    </source>
</evidence>
<proteinExistence type="inferred from homology"/>
<dbReference type="Pfam" id="PF00271">
    <property type="entry name" value="Helicase_C"/>
    <property type="match status" value="1"/>
</dbReference>
<dbReference type="GO" id="GO:0005694">
    <property type="term" value="C:chromosome"/>
    <property type="evidence" value="ECO:0007669"/>
    <property type="project" value="TreeGrafter"/>
</dbReference>
<accession>A0A9P8VP39</accession>
<dbReference type="GO" id="GO:0043138">
    <property type="term" value="F:3'-5' DNA helicase activity"/>
    <property type="evidence" value="ECO:0007669"/>
    <property type="project" value="UniProtKB-EC"/>
</dbReference>
<organism evidence="8 9">
    <name type="scientific">Thelonectria olida</name>
    <dbReference type="NCBI Taxonomy" id="1576542"/>
    <lineage>
        <taxon>Eukaryota</taxon>
        <taxon>Fungi</taxon>
        <taxon>Dikarya</taxon>
        <taxon>Ascomycota</taxon>
        <taxon>Pezizomycotina</taxon>
        <taxon>Sordariomycetes</taxon>
        <taxon>Hypocreomycetidae</taxon>
        <taxon>Hypocreales</taxon>
        <taxon>Nectriaceae</taxon>
        <taxon>Thelonectria</taxon>
    </lineage>
</organism>
<reference evidence="8 9" key="1">
    <citation type="journal article" date="2021" name="Nat. Commun.">
        <title>Genetic determinants of endophytism in the Arabidopsis root mycobiome.</title>
        <authorList>
            <person name="Mesny F."/>
            <person name="Miyauchi S."/>
            <person name="Thiergart T."/>
            <person name="Pickel B."/>
            <person name="Atanasova L."/>
            <person name="Karlsson M."/>
            <person name="Huettel B."/>
            <person name="Barry K.W."/>
            <person name="Haridas S."/>
            <person name="Chen C."/>
            <person name="Bauer D."/>
            <person name="Andreopoulos W."/>
            <person name="Pangilinan J."/>
            <person name="LaButti K."/>
            <person name="Riley R."/>
            <person name="Lipzen A."/>
            <person name="Clum A."/>
            <person name="Drula E."/>
            <person name="Henrissat B."/>
            <person name="Kohler A."/>
            <person name="Grigoriev I.V."/>
            <person name="Martin F.M."/>
            <person name="Hacquard S."/>
        </authorList>
    </citation>
    <scope>NUCLEOTIDE SEQUENCE [LARGE SCALE GENOMIC DNA]</scope>
    <source>
        <strain evidence="8 9">MPI-CAGE-CH-0241</strain>
    </source>
</reference>
<dbReference type="GO" id="GO:0005737">
    <property type="term" value="C:cytoplasm"/>
    <property type="evidence" value="ECO:0007669"/>
    <property type="project" value="TreeGrafter"/>
</dbReference>
<dbReference type="SMART" id="SM00490">
    <property type="entry name" value="HELICc"/>
    <property type="match status" value="1"/>
</dbReference>
<name>A0A9P8VP39_9HYPO</name>
<dbReference type="EC" id="5.6.2.4" evidence="5"/>
<dbReference type="PANTHER" id="PTHR13710">
    <property type="entry name" value="DNA HELICASE RECQ FAMILY MEMBER"/>
    <property type="match status" value="1"/>
</dbReference>
<evidence type="ECO:0000313" key="9">
    <source>
        <dbReference type="Proteomes" id="UP000777438"/>
    </source>
</evidence>
<sequence length="760" mass="86170">MQQYSTQFSGQELNISAWRHIAIGISNRYFNKVFGPNGSDSGDEFDDDDNGDSSLVDSIHDLQAGHGSHIAGLIYARLFGQGELGTMRSREQFRKVSMQWHRFFGFGAEDRIERGLGAGVKRVRSIFDAEREEMQRKRFGKLHRMDVRGQLKQMMGPAAEFRGLQEPVIRAVARGEWPIVQITPTGGGKSLTFMLPAFCVPDGMTIVITPLVALQNDMDARCAKMGIDAYVWTSRGVQRAASLVFVTPESAVTKGFRIFVERMHGQQRLDRVVVDECHTILQYSKTFRPQIGRLGETLQDFGVPVVCLTATLKPTQEKALFKELKFNPDRVRMFREATTRRNIQYRREYRVRVNQEGEEEGEEDDAVEQRVCEIVRAWTAAHEHGKVIIYGGTIKRVERIGAILGCMAYWRGAGNADEKARRIEAWRSSEGGESGWIAATNALGMGIDDPNVRLVVHAGIPRQLVNLSQESGRGGRDGQRSESIVVIRRSEREEAQWAWDDDVVEFAEGKCCRREVLDREMDGSMERFGCIEGEEVCDVCYQQQGIRGEQEEEEAAEADYQRSQRIIRQVETERILQVMRESREVSEFEDILAEWDGCCMVCRIDGRDEAYHSMDECPQKGLKIWDNMKQGIEAVQDEMFAKKQFAKFSACYECGLPQAICKQWEAASDDGRLFKRVRGGRCQYNGLLVRIFVAQRVQAVDSWAEKVGKMMERDGIDIYKGNQMAKLYEWLGGLVEWGGRAGGGIQASRICQVVTRLNGR</sequence>
<dbReference type="GO" id="GO:0003676">
    <property type="term" value="F:nucleic acid binding"/>
    <property type="evidence" value="ECO:0007669"/>
    <property type="project" value="InterPro"/>
</dbReference>
<dbReference type="PANTHER" id="PTHR13710:SF154">
    <property type="entry name" value="RECQ HELICASE, PUTATIVE (AFU_ORTHOLOGUE AFUA_6G14720)-RELATED"/>
    <property type="match status" value="1"/>
</dbReference>
<keyword evidence="2" id="KW-0547">Nucleotide-binding</keyword>
<evidence type="ECO:0000256" key="1">
    <source>
        <dbReference type="ARBA" id="ARBA00005446"/>
    </source>
</evidence>
<dbReference type="Proteomes" id="UP000777438">
    <property type="component" value="Unassembled WGS sequence"/>
</dbReference>
<comment type="similarity">
    <text evidence="1">Belongs to the helicase family. RecQ subfamily.</text>
</comment>
<evidence type="ECO:0000256" key="5">
    <source>
        <dbReference type="ARBA" id="ARBA00034808"/>
    </source>
</evidence>
<evidence type="ECO:0000256" key="2">
    <source>
        <dbReference type="ARBA" id="ARBA00022741"/>
    </source>
</evidence>
<dbReference type="AlphaFoldDB" id="A0A9P8VP39"/>
<dbReference type="SMART" id="SM00487">
    <property type="entry name" value="DEXDc"/>
    <property type="match status" value="1"/>
</dbReference>
<dbReference type="InterPro" id="IPR014001">
    <property type="entry name" value="Helicase_ATP-bd"/>
</dbReference>
<evidence type="ECO:0000256" key="4">
    <source>
        <dbReference type="ARBA" id="ARBA00034617"/>
    </source>
</evidence>
<comment type="catalytic activity">
    <reaction evidence="4">
        <text>Couples ATP hydrolysis with the unwinding of duplex DNA by translocating in the 3'-5' direction.</text>
        <dbReference type="EC" id="5.6.2.4"/>
    </reaction>
</comment>
<dbReference type="PROSITE" id="PS51192">
    <property type="entry name" value="HELICASE_ATP_BIND_1"/>
    <property type="match status" value="1"/>
</dbReference>
<evidence type="ECO:0000313" key="8">
    <source>
        <dbReference type="EMBL" id="KAH6867692.1"/>
    </source>
</evidence>
<dbReference type="OrthoDB" id="5244177at2759"/>
<dbReference type="CDD" id="cd17920">
    <property type="entry name" value="DEXHc_RecQ"/>
    <property type="match status" value="1"/>
</dbReference>
<dbReference type="GO" id="GO:0009378">
    <property type="term" value="F:four-way junction helicase activity"/>
    <property type="evidence" value="ECO:0007669"/>
    <property type="project" value="TreeGrafter"/>
</dbReference>
<dbReference type="GO" id="GO:0000724">
    <property type="term" value="P:double-strand break repair via homologous recombination"/>
    <property type="evidence" value="ECO:0007669"/>
    <property type="project" value="TreeGrafter"/>
</dbReference>
<dbReference type="InterPro" id="IPR001650">
    <property type="entry name" value="Helicase_C-like"/>
</dbReference>
<evidence type="ECO:0000259" key="7">
    <source>
        <dbReference type="PROSITE" id="PS51194"/>
    </source>
</evidence>
<keyword evidence="3" id="KW-0067">ATP-binding</keyword>
<evidence type="ECO:0000259" key="6">
    <source>
        <dbReference type="PROSITE" id="PS51192"/>
    </source>
</evidence>
<dbReference type="InterPro" id="IPR027417">
    <property type="entry name" value="P-loop_NTPase"/>
</dbReference>
<comment type="caution">
    <text evidence="8">The sequence shown here is derived from an EMBL/GenBank/DDBJ whole genome shotgun (WGS) entry which is preliminary data.</text>
</comment>
<feature type="domain" description="Helicase C-terminal" evidence="7">
    <location>
        <begin position="366"/>
        <end position="524"/>
    </location>
</feature>
<dbReference type="PROSITE" id="PS51194">
    <property type="entry name" value="HELICASE_CTER"/>
    <property type="match status" value="1"/>
</dbReference>
<protein>
    <recommendedName>
        <fullName evidence="5">DNA 3'-5' helicase</fullName>
        <ecNumber evidence="5">5.6.2.4</ecNumber>
    </recommendedName>
</protein>
<dbReference type="Pfam" id="PF00270">
    <property type="entry name" value="DEAD"/>
    <property type="match status" value="1"/>
</dbReference>
<keyword evidence="8" id="KW-0347">Helicase</keyword>
<gene>
    <name evidence="8" type="ORF">B0T10DRAFT_597003</name>
</gene>
<dbReference type="Gene3D" id="3.40.50.300">
    <property type="entry name" value="P-loop containing nucleotide triphosphate hydrolases"/>
    <property type="match status" value="2"/>
</dbReference>
<keyword evidence="9" id="KW-1185">Reference proteome</keyword>
<dbReference type="InterPro" id="IPR011545">
    <property type="entry name" value="DEAD/DEAH_box_helicase_dom"/>
</dbReference>
<dbReference type="EMBL" id="JAGPYM010000093">
    <property type="protein sequence ID" value="KAH6867692.1"/>
    <property type="molecule type" value="Genomic_DNA"/>
</dbReference>
<feature type="domain" description="Helicase ATP-binding" evidence="6">
    <location>
        <begin position="170"/>
        <end position="330"/>
    </location>
</feature>
<dbReference type="GO" id="GO:0005524">
    <property type="term" value="F:ATP binding"/>
    <property type="evidence" value="ECO:0007669"/>
    <property type="project" value="UniProtKB-KW"/>
</dbReference>
<keyword evidence="8" id="KW-0378">Hydrolase</keyword>
<dbReference type="SUPFAM" id="SSF52540">
    <property type="entry name" value="P-loop containing nucleoside triphosphate hydrolases"/>
    <property type="match status" value="1"/>
</dbReference>